<protein>
    <submittedName>
        <fullName evidence="2">Uroporphyrinogen-III synthase</fullName>
    </submittedName>
</protein>
<proteinExistence type="predicted"/>
<dbReference type="InterPro" id="IPR036108">
    <property type="entry name" value="4pyrrol_syn_uPrphyn_synt_sf"/>
</dbReference>
<feature type="domain" description="Tetrapyrrole biosynthesis uroporphyrinogen III synthase" evidence="1">
    <location>
        <begin position="18"/>
        <end position="208"/>
    </location>
</feature>
<dbReference type="Gene3D" id="3.40.50.10090">
    <property type="match status" value="1"/>
</dbReference>
<dbReference type="Proteomes" id="UP000253918">
    <property type="component" value="Unassembled WGS sequence"/>
</dbReference>
<evidence type="ECO:0000313" key="2">
    <source>
        <dbReference type="EMBL" id="RDE06030.1"/>
    </source>
</evidence>
<dbReference type="AlphaFoldDB" id="A0A369VY19"/>
<evidence type="ECO:0000259" key="1">
    <source>
        <dbReference type="Pfam" id="PF02602"/>
    </source>
</evidence>
<dbReference type="GO" id="GO:0033014">
    <property type="term" value="P:tetrapyrrole biosynthetic process"/>
    <property type="evidence" value="ECO:0007669"/>
    <property type="project" value="InterPro"/>
</dbReference>
<reference evidence="2 3" key="1">
    <citation type="submission" date="2018-07" db="EMBL/GenBank/DDBJ databases">
        <title>a novel species of Sphingomonas isolated from the rhizosphere soil of Araceae plant.</title>
        <authorList>
            <person name="Zhiyong W."/>
            <person name="Qinglan Z."/>
            <person name="Zhiwei F."/>
            <person name="Ding X."/>
            <person name="Gejiao W."/>
            <person name="Shixue Z."/>
        </authorList>
    </citation>
    <scope>NUCLEOTIDE SEQUENCE [LARGE SCALE GENOMIC DNA]</scope>
    <source>
        <strain evidence="2 3">WZY 27</strain>
    </source>
</reference>
<dbReference type="InterPro" id="IPR003754">
    <property type="entry name" value="4pyrrol_synth_uPrphyn_synth"/>
</dbReference>
<sequence>MRPVAVLRPEPGNAATCARVADRGWPALALPLFAIRPLAWSPPDAAAFDALLLTSANAARHGGDQLRALAALPVVAVGEATAAAARGAGLTVELTGNGDAISATAMARAHGLPRLLHLGGRERRSLPDVLSIAVYASEALDDVDAAPLAGSLALLHSPRAASRLAGLVAEPIRRTIALAAISPAASAVAGTGWQALATASAPTDAALLDAAARLLD</sequence>
<dbReference type="Pfam" id="PF02602">
    <property type="entry name" value="HEM4"/>
    <property type="match status" value="1"/>
</dbReference>
<keyword evidence="3" id="KW-1185">Reference proteome</keyword>
<organism evidence="2 3">
    <name type="scientific">Sphingomonas aracearum</name>
    <dbReference type="NCBI Taxonomy" id="2283317"/>
    <lineage>
        <taxon>Bacteria</taxon>
        <taxon>Pseudomonadati</taxon>
        <taxon>Pseudomonadota</taxon>
        <taxon>Alphaproteobacteria</taxon>
        <taxon>Sphingomonadales</taxon>
        <taxon>Sphingomonadaceae</taxon>
        <taxon>Sphingomonas</taxon>
    </lineage>
</organism>
<accession>A0A369VY19</accession>
<dbReference type="OrthoDB" id="7424801at2"/>
<name>A0A369VY19_9SPHN</name>
<dbReference type="EMBL" id="QQNB01000002">
    <property type="protein sequence ID" value="RDE06030.1"/>
    <property type="molecule type" value="Genomic_DNA"/>
</dbReference>
<dbReference type="SUPFAM" id="SSF69618">
    <property type="entry name" value="HemD-like"/>
    <property type="match status" value="1"/>
</dbReference>
<gene>
    <name evidence="2" type="ORF">DVW87_12730</name>
</gene>
<dbReference type="GO" id="GO:0004852">
    <property type="term" value="F:uroporphyrinogen-III synthase activity"/>
    <property type="evidence" value="ECO:0007669"/>
    <property type="project" value="InterPro"/>
</dbReference>
<evidence type="ECO:0000313" key="3">
    <source>
        <dbReference type="Proteomes" id="UP000253918"/>
    </source>
</evidence>
<comment type="caution">
    <text evidence="2">The sequence shown here is derived from an EMBL/GenBank/DDBJ whole genome shotgun (WGS) entry which is preliminary data.</text>
</comment>
<dbReference type="RefSeq" id="WP_114688100.1">
    <property type="nucleotide sequence ID" value="NZ_QQNB01000002.1"/>
</dbReference>